<evidence type="ECO:0000313" key="5">
    <source>
        <dbReference type="EMBL" id="TCS77421.1"/>
    </source>
</evidence>
<comment type="caution">
    <text evidence="5">The sequence shown here is derived from an EMBL/GenBank/DDBJ whole genome shotgun (WGS) entry which is preliminary data.</text>
</comment>
<evidence type="ECO:0000259" key="4">
    <source>
        <dbReference type="PROSITE" id="PS50932"/>
    </source>
</evidence>
<dbReference type="InterPro" id="IPR010982">
    <property type="entry name" value="Lambda_DNA-bd_dom_sf"/>
</dbReference>
<dbReference type="InterPro" id="IPR046335">
    <property type="entry name" value="LacI/GalR-like_sensor"/>
</dbReference>
<proteinExistence type="predicted"/>
<name>A0A4R3K447_9FIRM</name>
<dbReference type="Gene3D" id="1.10.260.40">
    <property type="entry name" value="lambda repressor-like DNA-binding domains"/>
    <property type="match status" value="1"/>
</dbReference>
<dbReference type="RefSeq" id="WP_165920931.1">
    <property type="nucleotide sequence ID" value="NZ_SLZZ01000017.1"/>
</dbReference>
<dbReference type="InterPro" id="IPR000843">
    <property type="entry name" value="HTH_LacI"/>
</dbReference>
<evidence type="ECO:0000256" key="1">
    <source>
        <dbReference type="ARBA" id="ARBA00023015"/>
    </source>
</evidence>
<keyword evidence="1" id="KW-0805">Transcription regulation</keyword>
<keyword evidence="6" id="KW-1185">Reference proteome</keyword>
<evidence type="ECO:0000256" key="2">
    <source>
        <dbReference type="ARBA" id="ARBA00023125"/>
    </source>
</evidence>
<keyword evidence="3" id="KW-0804">Transcription</keyword>
<dbReference type="SUPFAM" id="SSF47413">
    <property type="entry name" value="lambda repressor-like DNA-binding domains"/>
    <property type="match status" value="1"/>
</dbReference>
<dbReference type="Pfam" id="PF13377">
    <property type="entry name" value="Peripla_BP_3"/>
    <property type="match status" value="1"/>
</dbReference>
<dbReference type="PANTHER" id="PTHR30146:SF109">
    <property type="entry name" value="HTH-TYPE TRANSCRIPTIONAL REGULATOR GALS"/>
    <property type="match status" value="1"/>
</dbReference>
<sequence length="341" mass="38304">MRVTRKDVANRAGVSTATVSYVLNKSKKISDETTSKVMQAIAELDYRPDMIARSMSVEQTMQVGIVLEDITNPFSGGLIRGFEKAANEKNYFVSVCTSFDKLDDYFDNFIARRIDGIFVAALPYKFNVNKLYDLVDRDIKVVVSGNAIADYKKVSSLENDYIDAMEQVMEYLYALGHRNIAYISGLGKNMTYDLRCIGYRQMITKLGLTCGNELLIDGKSPYFTGVEEGYSGAKRLIETGKKFTAVICTNDIMAFGAMKAIRDHGLRIPEDVSVVGFDGIKLGEYYECPLTSMALEQEECGRKAFDLLYNNMTQGTVGYYKNMLHLVERESTGKCRETEKI</sequence>
<organism evidence="5 6">
    <name type="scientific">Muricomes intestini</name>
    <dbReference type="NCBI Taxonomy" id="1796634"/>
    <lineage>
        <taxon>Bacteria</taxon>
        <taxon>Bacillati</taxon>
        <taxon>Bacillota</taxon>
        <taxon>Clostridia</taxon>
        <taxon>Lachnospirales</taxon>
        <taxon>Lachnospiraceae</taxon>
        <taxon>Muricomes</taxon>
    </lineage>
</organism>
<accession>A0A4R3K447</accession>
<keyword evidence="2" id="KW-0238">DNA-binding</keyword>
<reference evidence="5 6" key="1">
    <citation type="submission" date="2019-03" db="EMBL/GenBank/DDBJ databases">
        <title>Genomic Encyclopedia of Type Strains, Phase IV (KMG-IV): sequencing the most valuable type-strain genomes for metagenomic binning, comparative biology and taxonomic classification.</title>
        <authorList>
            <person name="Goeker M."/>
        </authorList>
    </citation>
    <scope>NUCLEOTIDE SEQUENCE [LARGE SCALE GENOMIC DNA]</scope>
    <source>
        <strain evidence="5 6">DSM 29489</strain>
    </source>
</reference>
<evidence type="ECO:0000256" key="3">
    <source>
        <dbReference type="ARBA" id="ARBA00023163"/>
    </source>
</evidence>
<dbReference type="CDD" id="cd01392">
    <property type="entry name" value="HTH_LacI"/>
    <property type="match status" value="1"/>
</dbReference>
<feature type="domain" description="HTH lacI-type" evidence="4">
    <location>
        <begin position="3"/>
        <end position="57"/>
    </location>
</feature>
<dbReference type="SMART" id="SM00354">
    <property type="entry name" value="HTH_LACI"/>
    <property type="match status" value="1"/>
</dbReference>
<dbReference type="PROSITE" id="PS50932">
    <property type="entry name" value="HTH_LACI_2"/>
    <property type="match status" value="1"/>
</dbReference>
<dbReference type="InterPro" id="IPR028082">
    <property type="entry name" value="Peripla_BP_I"/>
</dbReference>
<dbReference type="PANTHER" id="PTHR30146">
    <property type="entry name" value="LACI-RELATED TRANSCRIPTIONAL REPRESSOR"/>
    <property type="match status" value="1"/>
</dbReference>
<evidence type="ECO:0000313" key="6">
    <source>
        <dbReference type="Proteomes" id="UP000295726"/>
    </source>
</evidence>
<protein>
    <submittedName>
        <fullName evidence="5">LacI family transcriptional regulator</fullName>
    </submittedName>
</protein>
<dbReference type="Proteomes" id="UP000295726">
    <property type="component" value="Unassembled WGS sequence"/>
</dbReference>
<dbReference type="SUPFAM" id="SSF53822">
    <property type="entry name" value="Periplasmic binding protein-like I"/>
    <property type="match status" value="1"/>
</dbReference>
<gene>
    <name evidence="5" type="ORF">EDD59_11728</name>
</gene>
<dbReference type="AlphaFoldDB" id="A0A4R3K447"/>
<dbReference type="Pfam" id="PF00356">
    <property type="entry name" value="LacI"/>
    <property type="match status" value="1"/>
</dbReference>
<dbReference type="EMBL" id="SLZZ01000017">
    <property type="protein sequence ID" value="TCS77421.1"/>
    <property type="molecule type" value="Genomic_DNA"/>
</dbReference>
<dbReference type="Gene3D" id="3.40.50.2300">
    <property type="match status" value="2"/>
</dbReference>
<dbReference type="CDD" id="cd06267">
    <property type="entry name" value="PBP1_LacI_sugar_binding-like"/>
    <property type="match status" value="1"/>
</dbReference>
<dbReference type="GO" id="GO:0000976">
    <property type="term" value="F:transcription cis-regulatory region binding"/>
    <property type="evidence" value="ECO:0007669"/>
    <property type="project" value="TreeGrafter"/>
</dbReference>
<dbReference type="GO" id="GO:0003700">
    <property type="term" value="F:DNA-binding transcription factor activity"/>
    <property type="evidence" value="ECO:0007669"/>
    <property type="project" value="TreeGrafter"/>
</dbReference>